<reference evidence="1 2" key="1">
    <citation type="submission" date="2020-08" db="EMBL/GenBank/DDBJ databases">
        <title>A Genomic Blueprint of the Chicken Gut Microbiome.</title>
        <authorList>
            <person name="Gilroy R."/>
            <person name="Ravi A."/>
            <person name="Getino M."/>
            <person name="Pursley I."/>
            <person name="Horton D.L."/>
            <person name="Alikhan N.-F."/>
            <person name="Baker D."/>
            <person name="Gharbi K."/>
            <person name="Hall N."/>
            <person name="Watson M."/>
            <person name="Adriaenssens E.M."/>
            <person name="Foster-Nyarko E."/>
            <person name="Jarju S."/>
            <person name="Secka A."/>
            <person name="Antonio M."/>
            <person name="Oren A."/>
            <person name="Chaudhuri R."/>
            <person name="La Ragione R.M."/>
            <person name="Hildebrand F."/>
            <person name="Pallen M.J."/>
        </authorList>
    </citation>
    <scope>NUCLEOTIDE SEQUENCE [LARGE SCALE GENOMIC DNA]</scope>
    <source>
        <strain evidence="1 2">Sa1BUA2</strain>
    </source>
</reference>
<gene>
    <name evidence="1" type="ORF">H9631_13120</name>
</gene>
<organism evidence="1 2">
    <name type="scientific">Bacillus norwichensis</name>
    <dbReference type="NCBI Taxonomy" id="2762217"/>
    <lineage>
        <taxon>Bacteria</taxon>
        <taxon>Bacillati</taxon>
        <taxon>Bacillota</taxon>
        <taxon>Bacilli</taxon>
        <taxon>Bacillales</taxon>
        <taxon>Bacillaceae</taxon>
        <taxon>Bacillus</taxon>
    </lineage>
</organism>
<comment type="caution">
    <text evidence="1">The sequence shown here is derived from an EMBL/GenBank/DDBJ whole genome shotgun (WGS) entry which is preliminary data.</text>
</comment>
<evidence type="ECO:0000313" key="2">
    <source>
        <dbReference type="Proteomes" id="UP000648182"/>
    </source>
</evidence>
<accession>A0ABR8VMM1</accession>
<dbReference type="EMBL" id="JACSPV010000022">
    <property type="protein sequence ID" value="MBD8006019.1"/>
    <property type="molecule type" value="Genomic_DNA"/>
</dbReference>
<dbReference type="RefSeq" id="WP_191813498.1">
    <property type="nucleotide sequence ID" value="NZ_JACSPV010000022.1"/>
</dbReference>
<name>A0ABR8VMM1_9BACI</name>
<dbReference type="Pfam" id="PF11122">
    <property type="entry name" value="Spore-coat_CotD"/>
    <property type="match status" value="1"/>
</dbReference>
<keyword evidence="2" id="KW-1185">Reference proteome</keyword>
<protein>
    <submittedName>
        <fullName evidence="1">Uncharacterized protein</fullName>
    </submittedName>
</protein>
<proteinExistence type="predicted"/>
<dbReference type="Proteomes" id="UP000648182">
    <property type="component" value="Unassembled WGS sequence"/>
</dbReference>
<dbReference type="InterPro" id="IPR020108">
    <property type="entry name" value="Spore_coat_CotD"/>
</dbReference>
<evidence type="ECO:0000313" key="1">
    <source>
        <dbReference type="EMBL" id="MBD8006019.1"/>
    </source>
</evidence>
<sequence>MGSKGRQEDIYINQNLSQGQIYTSPEVITSPTRRVVNTNTTRRVRKHIQPTEVTNVNRTVIRNEYYFPVSQKNVNETVEENYNCGAYVNKPNCKPISGSGSDCW</sequence>